<dbReference type="InterPro" id="IPR000668">
    <property type="entry name" value="Peptidase_C1A_C"/>
</dbReference>
<dbReference type="SUPFAM" id="SSF54001">
    <property type="entry name" value="Cysteine proteinases"/>
    <property type="match status" value="1"/>
</dbReference>
<reference evidence="3" key="1">
    <citation type="submission" date="2023-10" db="EMBL/GenBank/DDBJ databases">
        <authorList>
            <person name="Chen Y."/>
            <person name="Shah S."/>
            <person name="Dougan E. K."/>
            <person name="Thang M."/>
            <person name="Chan C."/>
        </authorList>
    </citation>
    <scope>NUCLEOTIDE SEQUENCE [LARGE SCALE GENOMIC DNA]</scope>
</reference>
<protein>
    <recommendedName>
        <fullName evidence="2">Peptidase C1A papain C-terminal domain-containing protein</fullName>
    </recommendedName>
</protein>
<feature type="region of interest" description="Disordered" evidence="1">
    <location>
        <begin position="54"/>
        <end position="84"/>
    </location>
</feature>
<dbReference type="Pfam" id="PF00112">
    <property type="entry name" value="Peptidase_C1"/>
    <property type="match status" value="1"/>
</dbReference>
<dbReference type="EMBL" id="CAUYUJ010003689">
    <property type="protein sequence ID" value="CAK0806357.1"/>
    <property type="molecule type" value="Genomic_DNA"/>
</dbReference>
<evidence type="ECO:0000313" key="3">
    <source>
        <dbReference type="EMBL" id="CAK0806357.1"/>
    </source>
</evidence>
<accession>A0ABN9QJX2</accession>
<sequence>GHAYWVLQNSWGTEWGEQGYFRMARGIDESGCESIAVAADVARDLGAATTCSTASSRRSDVQAAPQRAAATRRPSSAVSNELPRRKGRPILLTGGQCFSLVPWSVHY</sequence>
<dbReference type="Proteomes" id="UP001189429">
    <property type="component" value="Unassembled WGS sequence"/>
</dbReference>
<evidence type="ECO:0000313" key="4">
    <source>
        <dbReference type="Proteomes" id="UP001189429"/>
    </source>
</evidence>
<dbReference type="Gene3D" id="2.40.50.170">
    <property type="entry name" value="Cysteine proteinases. Chain C"/>
    <property type="match status" value="1"/>
</dbReference>
<gene>
    <name evidence="3" type="ORF">PCOR1329_LOCUS12598</name>
</gene>
<comment type="caution">
    <text evidence="3">The sequence shown here is derived from an EMBL/GenBank/DDBJ whole genome shotgun (WGS) entry which is preliminary data.</text>
</comment>
<keyword evidence="4" id="KW-1185">Reference proteome</keyword>
<feature type="non-terminal residue" evidence="3">
    <location>
        <position position="1"/>
    </location>
</feature>
<proteinExistence type="predicted"/>
<name>A0ABN9QJX2_9DINO</name>
<dbReference type="InterPro" id="IPR038765">
    <property type="entry name" value="Papain-like_cys_pep_sf"/>
</dbReference>
<dbReference type="InterPro" id="IPR025661">
    <property type="entry name" value="Pept_asp_AS"/>
</dbReference>
<organism evidence="3 4">
    <name type="scientific">Prorocentrum cordatum</name>
    <dbReference type="NCBI Taxonomy" id="2364126"/>
    <lineage>
        <taxon>Eukaryota</taxon>
        <taxon>Sar</taxon>
        <taxon>Alveolata</taxon>
        <taxon>Dinophyceae</taxon>
        <taxon>Prorocentrales</taxon>
        <taxon>Prorocentraceae</taxon>
        <taxon>Prorocentrum</taxon>
    </lineage>
</organism>
<dbReference type="PROSITE" id="PS00640">
    <property type="entry name" value="THIOL_PROTEASE_ASN"/>
    <property type="match status" value="1"/>
</dbReference>
<evidence type="ECO:0000256" key="1">
    <source>
        <dbReference type="SAM" id="MobiDB-lite"/>
    </source>
</evidence>
<feature type="compositionally biased region" description="Low complexity" evidence="1">
    <location>
        <begin position="54"/>
        <end position="79"/>
    </location>
</feature>
<feature type="domain" description="Peptidase C1A papain C-terminal" evidence="2">
    <location>
        <begin position="2"/>
        <end position="37"/>
    </location>
</feature>
<evidence type="ECO:0000259" key="2">
    <source>
        <dbReference type="Pfam" id="PF00112"/>
    </source>
</evidence>